<feature type="compositionally biased region" description="Basic and acidic residues" evidence="1">
    <location>
        <begin position="103"/>
        <end position="114"/>
    </location>
</feature>
<keyword evidence="2" id="KW-0472">Membrane</keyword>
<accession>A0ABW3R3A5</accession>
<feature type="transmembrane region" description="Helical" evidence="2">
    <location>
        <begin position="15"/>
        <end position="40"/>
    </location>
</feature>
<keyword evidence="2" id="KW-0812">Transmembrane</keyword>
<reference evidence="4" key="1">
    <citation type="journal article" date="2019" name="Int. J. Syst. Evol. Microbiol.">
        <title>The Global Catalogue of Microorganisms (GCM) 10K type strain sequencing project: providing services to taxonomists for standard genome sequencing and annotation.</title>
        <authorList>
            <consortium name="The Broad Institute Genomics Platform"/>
            <consortium name="The Broad Institute Genome Sequencing Center for Infectious Disease"/>
            <person name="Wu L."/>
            <person name="Ma J."/>
        </authorList>
    </citation>
    <scope>NUCLEOTIDE SEQUENCE [LARGE SCALE GENOMIC DNA]</scope>
    <source>
        <strain evidence="4">CCUG 60214</strain>
    </source>
</reference>
<organism evidence="3 4">
    <name type="scientific">Saccharothrix hoggarensis</name>
    <dbReference type="NCBI Taxonomy" id="913853"/>
    <lineage>
        <taxon>Bacteria</taxon>
        <taxon>Bacillati</taxon>
        <taxon>Actinomycetota</taxon>
        <taxon>Actinomycetes</taxon>
        <taxon>Pseudonocardiales</taxon>
        <taxon>Pseudonocardiaceae</taxon>
        <taxon>Saccharothrix</taxon>
    </lineage>
</organism>
<dbReference type="RefSeq" id="WP_380728671.1">
    <property type="nucleotide sequence ID" value="NZ_JBHTLK010000252.1"/>
</dbReference>
<keyword evidence="2" id="KW-1133">Transmembrane helix</keyword>
<feature type="region of interest" description="Disordered" evidence="1">
    <location>
        <begin position="65"/>
        <end position="128"/>
    </location>
</feature>
<evidence type="ECO:0000313" key="3">
    <source>
        <dbReference type="EMBL" id="MFD1151558.1"/>
    </source>
</evidence>
<gene>
    <name evidence="3" type="ORF">ACFQ3T_30870</name>
</gene>
<protein>
    <submittedName>
        <fullName evidence="3">Uncharacterized protein</fullName>
    </submittedName>
</protein>
<keyword evidence="4" id="KW-1185">Reference proteome</keyword>
<evidence type="ECO:0000256" key="2">
    <source>
        <dbReference type="SAM" id="Phobius"/>
    </source>
</evidence>
<feature type="compositionally biased region" description="Low complexity" evidence="1">
    <location>
        <begin position="65"/>
        <end position="102"/>
    </location>
</feature>
<dbReference type="Proteomes" id="UP001597168">
    <property type="component" value="Unassembled WGS sequence"/>
</dbReference>
<comment type="caution">
    <text evidence="3">The sequence shown here is derived from an EMBL/GenBank/DDBJ whole genome shotgun (WGS) entry which is preliminary data.</text>
</comment>
<evidence type="ECO:0000313" key="4">
    <source>
        <dbReference type="Proteomes" id="UP001597168"/>
    </source>
</evidence>
<sequence length="128" mass="13120">MTSPVFVDPSGRRRWVLRVVIGVAVTCVLAYLTLLAVALAGGPVNRSALLPVPEDETPVVATTAAVTTTTTARPARPVTDAETTPTTDDVEPTTTVGTTAAPKTEKPTQGRRSEAPGAANRPTSAGKG</sequence>
<dbReference type="EMBL" id="JBHTLK010000252">
    <property type="protein sequence ID" value="MFD1151558.1"/>
    <property type="molecule type" value="Genomic_DNA"/>
</dbReference>
<proteinExistence type="predicted"/>
<evidence type="ECO:0000256" key="1">
    <source>
        <dbReference type="SAM" id="MobiDB-lite"/>
    </source>
</evidence>
<name>A0ABW3R3A5_9PSEU</name>